<sequence length="159" mass="18228">MNISIPPDFAPSPWFVSPLKRAQETARLLGIHEYSTEPALIEMDWGEWEGEQLAVLRKRLGDSMREMESRGLDLLPPNGESPRQVRERVIQWLGSQAFVARHYGIVAHKGVIRAMLSAALDWDMRDDCPVRVNWKQALLFRWNCGVLTLEDYNIPLDAT</sequence>
<dbReference type="SUPFAM" id="SSF53254">
    <property type="entry name" value="Phosphoglycerate mutase-like"/>
    <property type="match status" value="1"/>
</dbReference>
<dbReference type="eggNOG" id="COG0406">
    <property type="taxonomic scope" value="Bacteria"/>
</dbReference>
<dbReference type="EMBL" id="JMQN01000050">
    <property type="protein sequence ID" value="KEA62340.1"/>
    <property type="molecule type" value="Genomic_DNA"/>
</dbReference>
<protein>
    <submittedName>
        <fullName evidence="1">Phosphoglycerate mutase family protein</fullName>
    </submittedName>
</protein>
<gene>
    <name evidence="1" type="ORF">ADIMK_3480</name>
</gene>
<keyword evidence="2" id="KW-1185">Reference proteome</keyword>
<dbReference type="PATRIC" id="fig|1232683.4.peg.3424"/>
<dbReference type="GO" id="GO:0016791">
    <property type="term" value="F:phosphatase activity"/>
    <property type="evidence" value="ECO:0007669"/>
    <property type="project" value="TreeGrafter"/>
</dbReference>
<proteinExistence type="predicted"/>
<reference evidence="1 2" key="1">
    <citation type="submission" date="2014-04" db="EMBL/GenBank/DDBJ databases">
        <title>Marinobacterium kochiensis sp. nov., isolated from sediment sample collected from Kochi backwaters in Kerala, India.</title>
        <authorList>
            <person name="Singh A."/>
            <person name="Pinnaka A.K."/>
        </authorList>
    </citation>
    <scope>NUCLEOTIDE SEQUENCE [LARGE SCALE GENOMIC DNA]</scope>
    <source>
        <strain evidence="1 2">AK27</strain>
    </source>
</reference>
<dbReference type="InterPro" id="IPR050275">
    <property type="entry name" value="PGM_Phosphatase"/>
</dbReference>
<dbReference type="Proteomes" id="UP000028252">
    <property type="component" value="Unassembled WGS sequence"/>
</dbReference>
<dbReference type="InterPro" id="IPR013078">
    <property type="entry name" value="His_Pase_superF_clade-1"/>
</dbReference>
<comment type="caution">
    <text evidence="1">The sequence shown here is derived from an EMBL/GenBank/DDBJ whole genome shotgun (WGS) entry which is preliminary data.</text>
</comment>
<evidence type="ECO:0000313" key="2">
    <source>
        <dbReference type="Proteomes" id="UP000028252"/>
    </source>
</evidence>
<dbReference type="AlphaFoldDB" id="A0A081FUY5"/>
<dbReference type="Gene3D" id="3.40.50.1240">
    <property type="entry name" value="Phosphoglycerate mutase-like"/>
    <property type="match status" value="1"/>
</dbReference>
<dbReference type="InterPro" id="IPR029033">
    <property type="entry name" value="His_PPase_superfam"/>
</dbReference>
<name>A0A081FUY5_9GAMM</name>
<dbReference type="STRING" id="1232683.ADIMK_3480"/>
<dbReference type="Pfam" id="PF00300">
    <property type="entry name" value="His_Phos_1"/>
    <property type="match status" value="1"/>
</dbReference>
<evidence type="ECO:0000313" key="1">
    <source>
        <dbReference type="EMBL" id="KEA62340.1"/>
    </source>
</evidence>
<organism evidence="1 2">
    <name type="scientific">Marinobacterium lacunae</name>
    <dbReference type="NCBI Taxonomy" id="1232683"/>
    <lineage>
        <taxon>Bacteria</taxon>
        <taxon>Pseudomonadati</taxon>
        <taxon>Pseudomonadota</taxon>
        <taxon>Gammaproteobacteria</taxon>
        <taxon>Oceanospirillales</taxon>
        <taxon>Oceanospirillaceae</taxon>
        <taxon>Marinobacterium</taxon>
    </lineage>
</organism>
<accession>A0A081FUY5</accession>
<dbReference type="PANTHER" id="PTHR48100">
    <property type="entry name" value="BROAD-SPECIFICITY PHOSPHATASE YOR283W-RELATED"/>
    <property type="match status" value="1"/>
</dbReference>